<dbReference type="Proteomes" id="UP000823927">
    <property type="component" value="Unassembled WGS sequence"/>
</dbReference>
<name>A0A9D1F773_9FIRM</name>
<proteinExistence type="predicted"/>
<evidence type="ECO:0000313" key="2">
    <source>
        <dbReference type="EMBL" id="HIS48486.1"/>
    </source>
</evidence>
<reference evidence="2" key="1">
    <citation type="submission" date="2020-10" db="EMBL/GenBank/DDBJ databases">
        <authorList>
            <person name="Gilroy R."/>
        </authorList>
    </citation>
    <scope>NUCLEOTIDE SEQUENCE</scope>
    <source>
        <strain evidence="2">CHK178-757</strain>
    </source>
</reference>
<evidence type="ECO:0000256" key="1">
    <source>
        <dbReference type="SAM" id="Phobius"/>
    </source>
</evidence>
<organism evidence="2 3">
    <name type="scientific">Candidatus Scybalocola faecigallinarum</name>
    <dbReference type="NCBI Taxonomy" id="2840941"/>
    <lineage>
        <taxon>Bacteria</taxon>
        <taxon>Bacillati</taxon>
        <taxon>Bacillota</taxon>
        <taxon>Clostridia</taxon>
        <taxon>Lachnospirales</taxon>
        <taxon>Lachnospiraceae</taxon>
        <taxon>Lachnospiraceae incertae sedis</taxon>
        <taxon>Candidatus Scybalocola (ex Gilroy et al. 2021)</taxon>
    </lineage>
</organism>
<protein>
    <submittedName>
        <fullName evidence="2">Uncharacterized protein</fullName>
    </submittedName>
</protein>
<keyword evidence="1" id="KW-0812">Transmembrane</keyword>
<keyword evidence="1" id="KW-0472">Membrane</keyword>
<accession>A0A9D1F773</accession>
<reference evidence="2" key="2">
    <citation type="journal article" date="2021" name="PeerJ">
        <title>Extensive microbial diversity within the chicken gut microbiome revealed by metagenomics and culture.</title>
        <authorList>
            <person name="Gilroy R."/>
            <person name="Ravi A."/>
            <person name="Getino M."/>
            <person name="Pursley I."/>
            <person name="Horton D.L."/>
            <person name="Alikhan N.F."/>
            <person name="Baker D."/>
            <person name="Gharbi K."/>
            <person name="Hall N."/>
            <person name="Watson M."/>
            <person name="Adriaenssens E.M."/>
            <person name="Foster-Nyarko E."/>
            <person name="Jarju S."/>
            <person name="Secka A."/>
            <person name="Antonio M."/>
            <person name="Oren A."/>
            <person name="Chaudhuri R.R."/>
            <person name="La Ragione R."/>
            <person name="Hildebrand F."/>
            <person name="Pallen M.J."/>
        </authorList>
    </citation>
    <scope>NUCLEOTIDE SEQUENCE</scope>
    <source>
        <strain evidence="2">CHK178-757</strain>
    </source>
</reference>
<sequence length="137" mass="15470">MMMQSGTQAQIPKGEFRKKSTALVLPITFQQFMLAIVSATYLICGFSQIYLCIMKNSNLAAKTMHISCAAATAIARLAELLWIICELSKKDRIKVRPAYMRHPDKSLQKGFLYTASLTWTRSSSFRQYTATIKNTYG</sequence>
<dbReference type="AlphaFoldDB" id="A0A9D1F773"/>
<gene>
    <name evidence="2" type="ORF">IAB46_13220</name>
</gene>
<feature type="transmembrane region" description="Helical" evidence="1">
    <location>
        <begin position="63"/>
        <end position="84"/>
    </location>
</feature>
<keyword evidence="1" id="KW-1133">Transmembrane helix</keyword>
<dbReference type="EMBL" id="DVIT01000056">
    <property type="protein sequence ID" value="HIS48486.1"/>
    <property type="molecule type" value="Genomic_DNA"/>
</dbReference>
<evidence type="ECO:0000313" key="3">
    <source>
        <dbReference type="Proteomes" id="UP000823927"/>
    </source>
</evidence>
<feature type="transmembrane region" description="Helical" evidence="1">
    <location>
        <begin position="21"/>
        <end position="43"/>
    </location>
</feature>
<comment type="caution">
    <text evidence="2">The sequence shown here is derived from an EMBL/GenBank/DDBJ whole genome shotgun (WGS) entry which is preliminary data.</text>
</comment>